<dbReference type="EMBL" id="QTJV01000001">
    <property type="protein sequence ID" value="RFM36353.1"/>
    <property type="molecule type" value="Genomic_DNA"/>
</dbReference>
<protein>
    <submittedName>
        <fullName evidence="2">SusD/RagB family nutrient-binding outer membrane lipoprotein</fullName>
    </submittedName>
</protein>
<name>A0A3E1P851_9BACT</name>
<keyword evidence="1" id="KW-0732">Signal</keyword>
<dbReference type="InterPro" id="IPR011990">
    <property type="entry name" value="TPR-like_helical_dom_sf"/>
</dbReference>
<dbReference type="Gene3D" id="1.25.40.390">
    <property type="match status" value="1"/>
</dbReference>
<evidence type="ECO:0000313" key="2">
    <source>
        <dbReference type="EMBL" id="RFM36353.1"/>
    </source>
</evidence>
<keyword evidence="3" id="KW-1185">Reference proteome</keyword>
<gene>
    <name evidence="2" type="ORF">DXN04_02280</name>
</gene>
<sequence length="530" mass="59107">MTKQRKLMKKLLINAALLLLLVGSFSSCKKKAEEDYQNPELTTSGNIGKLFAGMFFNKRIHPSYWDYYTILQSYSGAYSGLVSLVPSSTMYQTTSSYTDGRWTDFYNGSTGTDYNYNGPGILNNYREMQTTYNGLSTADQADQAVYMNLAKVIVADQAAQMVDLWGDIPFSKANSLNSSRQVEFAAYDDAAALYDTLIANLDQVNTFLTTATVAATESGNLKLYDRIYSGDLTLWRRYANSLRLRLLMRISNVSESKAQAAVTTMLNNPGTYPLISSNDQSALLWESPTTLVSDLLSAFTSFPYAPKFLLEDVLVANNDPRTKVMFDPDTANGYKGFPYNGTSTEYSNGGYASFDSATFFYNYNVPGVLFTAAEASFLQAEAYERWGLGTAATAYTAGLDQSVAFFYMMNTKAFNRSNQYKWATLSVNTDTVALWKAASGVAYTGTTTEKLAKIYTQKWVNFFIMQANQAWSEYRRTGYPAIQLPVSAGIQANPPVRFLYPSNESLYNTANYNAVKSKDTRDTKIFWDVN</sequence>
<dbReference type="AlphaFoldDB" id="A0A3E1P851"/>
<organism evidence="2 3">
    <name type="scientific">Chitinophaga silvisoli</name>
    <dbReference type="NCBI Taxonomy" id="2291814"/>
    <lineage>
        <taxon>Bacteria</taxon>
        <taxon>Pseudomonadati</taxon>
        <taxon>Bacteroidota</taxon>
        <taxon>Chitinophagia</taxon>
        <taxon>Chitinophagales</taxon>
        <taxon>Chitinophagaceae</taxon>
        <taxon>Chitinophaga</taxon>
    </lineage>
</organism>
<proteinExistence type="predicted"/>
<reference evidence="2 3" key="1">
    <citation type="submission" date="2018-08" db="EMBL/GenBank/DDBJ databases">
        <title>Chitinophaga sp. K20C18050901, a novel bacterium isolated from forest soil.</title>
        <authorList>
            <person name="Wang C."/>
        </authorList>
    </citation>
    <scope>NUCLEOTIDE SEQUENCE [LARGE SCALE GENOMIC DNA]</scope>
    <source>
        <strain evidence="2 3">K20C18050901</strain>
    </source>
</reference>
<accession>A0A3E1P851</accession>
<evidence type="ECO:0000256" key="1">
    <source>
        <dbReference type="SAM" id="SignalP"/>
    </source>
</evidence>
<feature type="chain" id="PRO_5017662560" evidence="1">
    <location>
        <begin position="33"/>
        <end position="530"/>
    </location>
</feature>
<dbReference type="Pfam" id="PF12771">
    <property type="entry name" value="SusD-like_2"/>
    <property type="match status" value="1"/>
</dbReference>
<keyword evidence="2" id="KW-0449">Lipoprotein</keyword>
<dbReference type="PROSITE" id="PS51257">
    <property type="entry name" value="PROKAR_LIPOPROTEIN"/>
    <property type="match status" value="1"/>
</dbReference>
<dbReference type="SUPFAM" id="SSF48452">
    <property type="entry name" value="TPR-like"/>
    <property type="match status" value="1"/>
</dbReference>
<dbReference type="Proteomes" id="UP000261174">
    <property type="component" value="Unassembled WGS sequence"/>
</dbReference>
<evidence type="ECO:0000313" key="3">
    <source>
        <dbReference type="Proteomes" id="UP000261174"/>
    </source>
</evidence>
<dbReference type="InterPro" id="IPR041662">
    <property type="entry name" value="SusD-like_2"/>
</dbReference>
<comment type="caution">
    <text evidence="2">The sequence shown here is derived from an EMBL/GenBank/DDBJ whole genome shotgun (WGS) entry which is preliminary data.</text>
</comment>
<feature type="signal peptide" evidence="1">
    <location>
        <begin position="1"/>
        <end position="32"/>
    </location>
</feature>